<feature type="compositionally biased region" description="Polar residues" evidence="1">
    <location>
        <begin position="104"/>
        <end position="128"/>
    </location>
</feature>
<name>A0A1F5YQN9_9BACT</name>
<reference evidence="2 3" key="1">
    <citation type="journal article" date="2016" name="Nat. Commun.">
        <title>Thousands of microbial genomes shed light on interconnected biogeochemical processes in an aquifer system.</title>
        <authorList>
            <person name="Anantharaman K."/>
            <person name="Brown C.T."/>
            <person name="Hug L.A."/>
            <person name="Sharon I."/>
            <person name="Castelle C.J."/>
            <person name="Probst A.J."/>
            <person name="Thomas B.C."/>
            <person name="Singh A."/>
            <person name="Wilkins M.J."/>
            <person name="Karaoz U."/>
            <person name="Brodie E.L."/>
            <person name="Williams K.H."/>
            <person name="Hubbard S.S."/>
            <person name="Banfield J.F."/>
        </authorList>
    </citation>
    <scope>NUCLEOTIDE SEQUENCE [LARGE SCALE GENOMIC DNA]</scope>
</reference>
<feature type="compositionally biased region" description="Basic and acidic residues" evidence="1">
    <location>
        <begin position="35"/>
        <end position="53"/>
    </location>
</feature>
<feature type="compositionally biased region" description="Basic and acidic residues" evidence="1">
    <location>
        <begin position="144"/>
        <end position="159"/>
    </location>
</feature>
<evidence type="ECO:0000313" key="2">
    <source>
        <dbReference type="EMBL" id="OGG02510.1"/>
    </source>
</evidence>
<dbReference type="STRING" id="1798374.A2Z33_01790"/>
<sequence>MPVEPVIDHPSLINDSTTVVATPQITKTVAPPEQAESHPEDAAKPQTTEENKLPADLAEVQALINAAASKVTPEQAEAAPENHPETEKPEAAANPAGQPAESAAVTQPQPEQTATTSVTPEATASQAGAETPPAPEVQSGQPEAQDHPVPEEKPPEIHDSPALAVDNMPGASLTANQEKTAPVVTPNPEAATGTPTGNTGTESAPPNPLTALESRGSAPAETVKPENGLEPGFTALRQALTGTDGEEHRTEALAEVLKNHPDLRIALWQAFTKLLPPATAPVNG</sequence>
<dbReference type="Proteomes" id="UP000178448">
    <property type="component" value="Unassembled WGS sequence"/>
</dbReference>
<protein>
    <submittedName>
        <fullName evidence="2">Uncharacterized protein</fullName>
    </submittedName>
</protein>
<feature type="compositionally biased region" description="Polar residues" evidence="1">
    <location>
        <begin position="13"/>
        <end position="27"/>
    </location>
</feature>
<evidence type="ECO:0000313" key="3">
    <source>
        <dbReference type="Proteomes" id="UP000178448"/>
    </source>
</evidence>
<feature type="region of interest" description="Disordered" evidence="1">
    <location>
        <begin position="1"/>
        <end position="232"/>
    </location>
</feature>
<dbReference type="EMBL" id="MFJD01000007">
    <property type="protein sequence ID" value="OGG02510.1"/>
    <property type="molecule type" value="Genomic_DNA"/>
</dbReference>
<accession>A0A1F5YQN9</accession>
<organism evidence="2 3">
    <name type="scientific">Candidatus Gottesmanbacteria bacterium RBG_16_52_11</name>
    <dbReference type="NCBI Taxonomy" id="1798374"/>
    <lineage>
        <taxon>Bacteria</taxon>
        <taxon>Candidatus Gottesmaniibacteriota</taxon>
    </lineage>
</organism>
<gene>
    <name evidence="2" type="ORF">A2Z33_01790</name>
</gene>
<comment type="caution">
    <text evidence="2">The sequence shown here is derived from an EMBL/GenBank/DDBJ whole genome shotgun (WGS) entry which is preliminary data.</text>
</comment>
<proteinExistence type="predicted"/>
<feature type="compositionally biased region" description="Basic and acidic residues" evidence="1">
    <location>
        <begin position="80"/>
        <end position="90"/>
    </location>
</feature>
<feature type="compositionally biased region" description="Low complexity" evidence="1">
    <location>
        <begin position="192"/>
        <end position="201"/>
    </location>
</feature>
<dbReference type="AlphaFoldDB" id="A0A1F5YQN9"/>
<evidence type="ECO:0000256" key="1">
    <source>
        <dbReference type="SAM" id="MobiDB-lite"/>
    </source>
</evidence>